<dbReference type="Pfam" id="PF00553">
    <property type="entry name" value="CBM_2"/>
    <property type="match status" value="1"/>
</dbReference>
<dbReference type="SUPFAM" id="SSF49384">
    <property type="entry name" value="Carbohydrate-binding domain"/>
    <property type="match status" value="1"/>
</dbReference>
<evidence type="ECO:0000259" key="3">
    <source>
        <dbReference type="PROSITE" id="PS51173"/>
    </source>
</evidence>
<dbReference type="InterPro" id="IPR001919">
    <property type="entry name" value="CBD2"/>
</dbReference>
<evidence type="ECO:0000256" key="2">
    <source>
        <dbReference type="SAM" id="SignalP"/>
    </source>
</evidence>
<evidence type="ECO:0000256" key="1">
    <source>
        <dbReference type="SAM" id="MobiDB-lite"/>
    </source>
</evidence>
<feature type="signal peptide" evidence="2">
    <location>
        <begin position="1"/>
        <end position="32"/>
    </location>
</feature>
<keyword evidence="5" id="KW-1185">Reference proteome</keyword>
<feature type="chain" id="PRO_5046005219" evidence="2">
    <location>
        <begin position="33"/>
        <end position="361"/>
    </location>
</feature>
<dbReference type="EMBL" id="JBHLUE010000016">
    <property type="protein sequence ID" value="MFC0565958.1"/>
    <property type="molecule type" value="Genomic_DNA"/>
</dbReference>
<gene>
    <name evidence="4" type="ORF">ACFFHU_17690</name>
</gene>
<dbReference type="Gene3D" id="2.60.40.290">
    <property type="match status" value="1"/>
</dbReference>
<feature type="domain" description="CBM2" evidence="3">
    <location>
        <begin position="37"/>
        <end position="150"/>
    </location>
</feature>
<name>A0ABV6P0X1_9ACTN</name>
<dbReference type="InterPro" id="IPR006311">
    <property type="entry name" value="TAT_signal"/>
</dbReference>
<evidence type="ECO:0000313" key="4">
    <source>
        <dbReference type="EMBL" id="MFC0565958.1"/>
    </source>
</evidence>
<keyword evidence="2" id="KW-0732">Signal</keyword>
<dbReference type="PROSITE" id="PS51318">
    <property type="entry name" value="TAT"/>
    <property type="match status" value="1"/>
</dbReference>
<dbReference type="RefSeq" id="WP_377340299.1">
    <property type="nucleotide sequence ID" value="NZ_JBHLUE010000016.1"/>
</dbReference>
<feature type="region of interest" description="Disordered" evidence="1">
    <location>
        <begin position="140"/>
        <end position="161"/>
    </location>
</feature>
<dbReference type="InterPro" id="IPR012291">
    <property type="entry name" value="CBM2_carb-bd_dom_sf"/>
</dbReference>
<evidence type="ECO:0000313" key="5">
    <source>
        <dbReference type="Proteomes" id="UP001589894"/>
    </source>
</evidence>
<dbReference type="SMART" id="SM00637">
    <property type="entry name" value="CBD_II"/>
    <property type="match status" value="1"/>
</dbReference>
<accession>A0ABV6P0X1</accession>
<dbReference type="PROSITE" id="PS51173">
    <property type="entry name" value="CBM2"/>
    <property type="match status" value="1"/>
</dbReference>
<sequence>MTTVSRRAVLAVGGMVAGAGLLAAVAMTPAVAGNGPAFTVPGGCTATAHIDSQWGSGTGGGQVVSVTVVNTSASAATTWTVGWMLDTGQRVVSSWNATVSTTGSALTATNTSYNGNLAPGAATRFGVQLAGTGPTPVPTCANDATPPTGSPTPPTGADVTVTQDDSQRTVTLTVGQTLGVSLPAEYVRPTVSNSALQAVSASGGYPTGQPLTAVFRAAAVGTADLTSHTDYPCLHTVPPCTVPIRLWTVHVSIVAPPPGTGQTVTVTAADNQKTVALRVGDTLVVSLPKEYQPTKVAPDGVLAQTSVSGGYPSGQPLVARYRASAAGTADLSTVTDADCMHQPTPCPTPSIPWKLHVTVTA</sequence>
<dbReference type="Proteomes" id="UP001589894">
    <property type="component" value="Unassembled WGS sequence"/>
</dbReference>
<comment type="caution">
    <text evidence="4">The sequence shown here is derived from an EMBL/GenBank/DDBJ whole genome shotgun (WGS) entry which is preliminary data.</text>
</comment>
<protein>
    <submittedName>
        <fullName evidence="4">Cellulose binding domain-containing protein</fullName>
    </submittedName>
</protein>
<proteinExistence type="predicted"/>
<dbReference type="InterPro" id="IPR008965">
    <property type="entry name" value="CBM2/CBM3_carb-bd_dom_sf"/>
</dbReference>
<reference evidence="4 5" key="1">
    <citation type="submission" date="2024-09" db="EMBL/GenBank/DDBJ databases">
        <authorList>
            <person name="Sun Q."/>
            <person name="Mori K."/>
        </authorList>
    </citation>
    <scope>NUCLEOTIDE SEQUENCE [LARGE SCALE GENOMIC DNA]</scope>
    <source>
        <strain evidence="4 5">TBRC 2205</strain>
    </source>
</reference>
<organism evidence="4 5">
    <name type="scientific">Plantactinospora siamensis</name>
    <dbReference type="NCBI Taxonomy" id="555372"/>
    <lineage>
        <taxon>Bacteria</taxon>
        <taxon>Bacillati</taxon>
        <taxon>Actinomycetota</taxon>
        <taxon>Actinomycetes</taxon>
        <taxon>Micromonosporales</taxon>
        <taxon>Micromonosporaceae</taxon>
        <taxon>Plantactinospora</taxon>
    </lineage>
</organism>